<dbReference type="GO" id="GO:0004823">
    <property type="term" value="F:leucine-tRNA ligase activity"/>
    <property type="evidence" value="ECO:0007669"/>
    <property type="project" value="UniProtKB-UniRule"/>
</dbReference>
<evidence type="ECO:0000313" key="14">
    <source>
        <dbReference type="Proteomes" id="UP000319353"/>
    </source>
</evidence>
<dbReference type="GO" id="GO:0002161">
    <property type="term" value="F:aminoacyl-tRNA deacylase activity"/>
    <property type="evidence" value="ECO:0007669"/>
    <property type="project" value="InterPro"/>
</dbReference>
<dbReference type="PANTHER" id="PTHR43740">
    <property type="entry name" value="LEUCYL-TRNA SYNTHETASE"/>
    <property type="match status" value="1"/>
</dbReference>
<dbReference type="Gene3D" id="3.40.50.620">
    <property type="entry name" value="HUPs"/>
    <property type="match status" value="2"/>
</dbReference>
<dbReference type="Gene3D" id="1.10.730.10">
    <property type="entry name" value="Isoleucyl-tRNA Synthetase, Domain 1"/>
    <property type="match status" value="1"/>
</dbReference>
<evidence type="ECO:0000256" key="2">
    <source>
        <dbReference type="ARBA" id="ARBA00022490"/>
    </source>
</evidence>
<feature type="short sequence motif" description="'KMSKS' region" evidence="9">
    <location>
        <begin position="601"/>
        <end position="605"/>
    </location>
</feature>
<dbReference type="InterPro" id="IPR002302">
    <property type="entry name" value="Leu-tRNA-ligase"/>
</dbReference>
<keyword evidence="4 9" id="KW-0547">Nucleotide-binding</keyword>
<dbReference type="Proteomes" id="UP000319353">
    <property type="component" value="Unassembled WGS sequence"/>
</dbReference>
<keyword evidence="3 9" id="KW-0436">Ligase</keyword>
<dbReference type="NCBIfam" id="TIGR00396">
    <property type="entry name" value="leuS_bact"/>
    <property type="match status" value="1"/>
</dbReference>
<evidence type="ECO:0000259" key="11">
    <source>
        <dbReference type="Pfam" id="PF08264"/>
    </source>
</evidence>
<evidence type="ECO:0000256" key="7">
    <source>
        <dbReference type="ARBA" id="ARBA00023146"/>
    </source>
</evidence>
<dbReference type="Pfam" id="PF00133">
    <property type="entry name" value="tRNA-synt_1"/>
    <property type="match status" value="2"/>
</dbReference>
<dbReference type="InterPro" id="IPR013155">
    <property type="entry name" value="M/V/L/I-tRNA-synth_anticd-bd"/>
</dbReference>
<dbReference type="InterPro" id="IPR025709">
    <property type="entry name" value="Leu_tRNA-synth_edit"/>
</dbReference>
<feature type="binding site" evidence="9">
    <location>
        <position position="604"/>
    </location>
    <ligand>
        <name>ATP</name>
        <dbReference type="ChEBI" id="CHEBI:30616"/>
    </ligand>
</feature>
<keyword evidence="7 9" id="KW-0030">Aminoacyl-tRNA synthetase</keyword>
<dbReference type="Gene3D" id="3.90.740.10">
    <property type="entry name" value="Valyl/Leucyl/Isoleucyl-tRNA synthetase, editing domain"/>
    <property type="match status" value="1"/>
</dbReference>
<dbReference type="SUPFAM" id="SSF47323">
    <property type="entry name" value="Anticodon-binding domain of a subclass of class I aminoacyl-tRNA synthetases"/>
    <property type="match status" value="1"/>
</dbReference>
<dbReference type="PANTHER" id="PTHR43740:SF2">
    <property type="entry name" value="LEUCINE--TRNA LIGASE, MITOCHONDRIAL"/>
    <property type="match status" value="1"/>
</dbReference>
<organism evidence="13 14">
    <name type="scientific">Candidatus Segetimicrobium genomatis</name>
    <dbReference type="NCBI Taxonomy" id="2569760"/>
    <lineage>
        <taxon>Bacteria</taxon>
        <taxon>Bacillati</taxon>
        <taxon>Candidatus Sysuimicrobiota</taxon>
        <taxon>Candidatus Sysuimicrobiia</taxon>
        <taxon>Candidatus Sysuimicrobiales</taxon>
        <taxon>Candidatus Segetimicrobiaceae</taxon>
        <taxon>Candidatus Segetimicrobium</taxon>
    </lineage>
</organism>
<accession>A0A537LEV1</accession>
<dbReference type="PRINTS" id="PR00985">
    <property type="entry name" value="TRNASYNTHLEU"/>
</dbReference>
<proteinExistence type="inferred from homology"/>
<dbReference type="GO" id="GO:0005524">
    <property type="term" value="F:ATP binding"/>
    <property type="evidence" value="ECO:0007669"/>
    <property type="project" value="UniProtKB-UniRule"/>
</dbReference>
<dbReference type="GO" id="GO:0005829">
    <property type="term" value="C:cytosol"/>
    <property type="evidence" value="ECO:0007669"/>
    <property type="project" value="TreeGrafter"/>
</dbReference>
<dbReference type="CDD" id="cd00812">
    <property type="entry name" value="LeuRS_core"/>
    <property type="match status" value="1"/>
</dbReference>
<evidence type="ECO:0000256" key="4">
    <source>
        <dbReference type="ARBA" id="ARBA00022741"/>
    </source>
</evidence>
<dbReference type="FunFam" id="3.40.50.620:FF:000056">
    <property type="entry name" value="Leucine--tRNA ligase"/>
    <property type="match status" value="1"/>
</dbReference>
<dbReference type="SUPFAM" id="SSF50677">
    <property type="entry name" value="ValRS/IleRS/LeuRS editing domain"/>
    <property type="match status" value="1"/>
</dbReference>
<feature type="domain" description="Aminoacyl-tRNA synthetase class Ia" evidence="10">
    <location>
        <begin position="31"/>
        <end position="236"/>
    </location>
</feature>
<evidence type="ECO:0000259" key="12">
    <source>
        <dbReference type="Pfam" id="PF13603"/>
    </source>
</evidence>
<feature type="domain" description="Leucyl-tRNA synthetase editing" evidence="12">
    <location>
        <begin position="237"/>
        <end position="422"/>
    </location>
</feature>
<name>A0A537LEV1_9BACT</name>
<dbReference type="AlphaFoldDB" id="A0A537LEV1"/>
<keyword evidence="5 9" id="KW-0067">ATP-binding</keyword>
<gene>
    <name evidence="9" type="primary">leuS</name>
    <name evidence="13" type="ORF">E6H01_01785</name>
</gene>
<dbReference type="SUPFAM" id="SSF52374">
    <property type="entry name" value="Nucleotidylyl transferase"/>
    <property type="match status" value="1"/>
</dbReference>
<sequence length="850" mass="95282">MFVVGGDAVGTRAARIRVHFDHGAVEAFWRRAWEERGVYRTPVPSDRPKAYVLDFFPYPSGDGLSVGHAKNYVPTDVLARYYRMRGHAVLHPMGWDAFGLPAENEALLRGRHPRDTTREYAANYRRQLQLIGCSYDWSREFTTSDPRFYRWTQWGFLLLLRRGLAYRATGWQWWCPKCRTILANEQVEDGRCWRHGDTPVERRALEQWYVRTTAYADRLLADLAELDWPESIKTMQRGWIGRSEGAEVRFRITEGDPGAMGQGVAVFTTRVDTIFGATFLALAPEHPLATGIATLSRRAEVAAYVQNALRRPEVDRMNAEQVPSGVFTGAHAAHPFTGDRLPVYVADYVLAQYGRGAVMGVPAHDQRDFRFATARHIPIRRVVQGGTGEEGLPYGGEGVLRDSGQFSGLPTATGRVAIAEALRDRDAAGPAVRYRMRDWLISRQRYWGAPIPVVHCDRCGIVPVPDADLPVRLPDVERYEPAGTGRSPLAGIESFVRATCPRCGGAAARETDTLDGFADSNWYFLRFADPWYPDGPWHPDAARYWLPVDWYVGGAEHAVMHLLYARFFTKVLYDEGLVAFAEPFLRLRNQGSMLSPLDGTRMSKSRGNIVTPDEVVAAFGADALRVAVLFIGPFDQDVTWDPQVAAGAARFVRRLFALWVRAAEAGEDSPGTRRSPSSPDPLPARLHRLIRIVGESVERFRFNAMIAELMTFLHDAERWEPTWVGTAPWREAILTLIRICAPVVPFAADEAWARFGRTTSVHQEAWPEYDPTLAAATEDTVVVQVDGKMRDRFTVPTGIDPDALVEQARLRNRVVSATAGRLVVRVVVVPGKLVNFVTRKQSRPEEISPA</sequence>
<comment type="caution">
    <text evidence="13">The sequence shown here is derived from an EMBL/GenBank/DDBJ whole genome shotgun (WGS) entry which is preliminary data.</text>
</comment>
<evidence type="ECO:0000256" key="8">
    <source>
        <dbReference type="ARBA" id="ARBA00047469"/>
    </source>
</evidence>
<comment type="subcellular location">
    <subcellularLocation>
        <location evidence="9">Cytoplasm</location>
    </subcellularLocation>
</comment>
<evidence type="ECO:0000256" key="5">
    <source>
        <dbReference type="ARBA" id="ARBA00022840"/>
    </source>
</evidence>
<dbReference type="EMBL" id="VBAL01000014">
    <property type="protein sequence ID" value="TMJ06486.1"/>
    <property type="molecule type" value="Genomic_DNA"/>
</dbReference>
<dbReference type="InterPro" id="IPR009008">
    <property type="entry name" value="Val/Leu/Ile-tRNA-synth_edit"/>
</dbReference>
<keyword evidence="2 9" id="KW-0963">Cytoplasm</keyword>
<evidence type="ECO:0000256" key="6">
    <source>
        <dbReference type="ARBA" id="ARBA00022917"/>
    </source>
</evidence>
<evidence type="ECO:0000256" key="9">
    <source>
        <dbReference type="HAMAP-Rule" id="MF_00049"/>
    </source>
</evidence>
<keyword evidence="6 9" id="KW-0648">Protein biosynthesis</keyword>
<protein>
    <recommendedName>
        <fullName evidence="9">Leucine--tRNA ligase</fullName>
        <ecNumber evidence="9">6.1.1.4</ecNumber>
    </recommendedName>
    <alternativeName>
        <fullName evidence="9">Leucyl-tRNA synthetase</fullName>
        <shortName evidence="9">LeuRS</shortName>
    </alternativeName>
</protein>
<dbReference type="InterPro" id="IPR002300">
    <property type="entry name" value="aa-tRNA-synth_Ia"/>
</dbReference>
<dbReference type="GO" id="GO:0006429">
    <property type="term" value="P:leucyl-tRNA aminoacylation"/>
    <property type="evidence" value="ECO:0007669"/>
    <property type="project" value="UniProtKB-UniRule"/>
</dbReference>
<evidence type="ECO:0000259" key="10">
    <source>
        <dbReference type="Pfam" id="PF00133"/>
    </source>
</evidence>
<dbReference type="HAMAP" id="MF_00049_B">
    <property type="entry name" value="Leu_tRNA_synth_B"/>
    <property type="match status" value="1"/>
</dbReference>
<comment type="similarity">
    <text evidence="1 9">Belongs to the class-I aminoacyl-tRNA synthetase family.</text>
</comment>
<dbReference type="FunFam" id="1.10.730.10:FF:000002">
    <property type="entry name" value="Leucine--tRNA ligase"/>
    <property type="match status" value="1"/>
</dbReference>
<feature type="domain" description="Aminoacyl-tRNA synthetase class Ia" evidence="10">
    <location>
        <begin position="436"/>
        <end position="640"/>
    </location>
</feature>
<evidence type="ECO:0000256" key="1">
    <source>
        <dbReference type="ARBA" id="ARBA00005594"/>
    </source>
</evidence>
<dbReference type="FunFam" id="3.40.50.620:FF:000003">
    <property type="entry name" value="Leucine--tRNA ligase"/>
    <property type="match status" value="1"/>
</dbReference>
<evidence type="ECO:0000313" key="13">
    <source>
        <dbReference type="EMBL" id="TMJ06486.1"/>
    </source>
</evidence>
<comment type="catalytic activity">
    <reaction evidence="8 9">
        <text>tRNA(Leu) + L-leucine + ATP = L-leucyl-tRNA(Leu) + AMP + diphosphate</text>
        <dbReference type="Rhea" id="RHEA:11688"/>
        <dbReference type="Rhea" id="RHEA-COMP:9613"/>
        <dbReference type="Rhea" id="RHEA-COMP:9622"/>
        <dbReference type="ChEBI" id="CHEBI:30616"/>
        <dbReference type="ChEBI" id="CHEBI:33019"/>
        <dbReference type="ChEBI" id="CHEBI:57427"/>
        <dbReference type="ChEBI" id="CHEBI:78442"/>
        <dbReference type="ChEBI" id="CHEBI:78494"/>
        <dbReference type="ChEBI" id="CHEBI:456215"/>
        <dbReference type="EC" id="6.1.1.4"/>
    </reaction>
</comment>
<comment type="caution">
    <text evidence="9">Lacks conserved residue(s) required for the propagation of feature annotation.</text>
</comment>
<feature type="domain" description="Methionyl/Valyl/Leucyl/Isoleucyl-tRNA synthetase anticodon-binding" evidence="11">
    <location>
        <begin position="684"/>
        <end position="798"/>
    </location>
</feature>
<dbReference type="Pfam" id="PF08264">
    <property type="entry name" value="Anticodon_1"/>
    <property type="match status" value="1"/>
</dbReference>
<evidence type="ECO:0000256" key="3">
    <source>
        <dbReference type="ARBA" id="ARBA00022598"/>
    </source>
</evidence>
<dbReference type="InterPro" id="IPR014729">
    <property type="entry name" value="Rossmann-like_a/b/a_fold"/>
</dbReference>
<dbReference type="InterPro" id="IPR009080">
    <property type="entry name" value="tRNAsynth_Ia_anticodon-bd"/>
</dbReference>
<reference evidence="13 14" key="1">
    <citation type="journal article" date="2019" name="Nat. Microbiol.">
        <title>Mediterranean grassland soil C-N compound turnover is dependent on rainfall and depth, and is mediated by genomically divergent microorganisms.</title>
        <authorList>
            <person name="Diamond S."/>
            <person name="Andeer P.F."/>
            <person name="Li Z."/>
            <person name="Crits-Christoph A."/>
            <person name="Burstein D."/>
            <person name="Anantharaman K."/>
            <person name="Lane K.R."/>
            <person name="Thomas B.C."/>
            <person name="Pan C."/>
            <person name="Northen T.R."/>
            <person name="Banfield J.F."/>
        </authorList>
    </citation>
    <scope>NUCLEOTIDE SEQUENCE [LARGE SCALE GENOMIC DNA]</scope>
    <source>
        <strain evidence="13">NP_4</strain>
    </source>
</reference>
<dbReference type="EC" id="6.1.1.4" evidence="9"/>
<dbReference type="Pfam" id="PF13603">
    <property type="entry name" value="tRNA-synt_1_2"/>
    <property type="match status" value="1"/>
</dbReference>